<organism evidence="1 2">
    <name type="scientific">Caldicellulosiruptor acetigenus (strain ATCC 700853 / DSM 12137 / I77R1B)</name>
    <name type="common">Caldicellulosiruptor kristjanssonii</name>
    <dbReference type="NCBI Taxonomy" id="632335"/>
    <lineage>
        <taxon>Bacteria</taxon>
        <taxon>Bacillati</taxon>
        <taxon>Bacillota</taxon>
        <taxon>Bacillota incertae sedis</taxon>
        <taxon>Caldicellulosiruptorales</taxon>
        <taxon>Caldicellulosiruptoraceae</taxon>
        <taxon>Caldicellulosiruptor</taxon>
    </lineage>
</organism>
<evidence type="ECO:0000313" key="1">
    <source>
        <dbReference type="EMBL" id="ADQ41936.1"/>
    </source>
</evidence>
<reference key="1">
    <citation type="submission" date="2010-11" db="EMBL/GenBank/DDBJ databases">
        <title>Complete sequence of chromosome of Caldicellulosiruptor kristjanssonii 177R1B.</title>
        <authorList>
            <consortium name="US DOE Joint Genome Institute"/>
            <person name="Lucas S."/>
            <person name="Copeland A."/>
            <person name="Lapidus A."/>
            <person name="Cheng J.-F."/>
            <person name="Bruce D."/>
            <person name="Goodwin L."/>
            <person name="Pitluck S."/>
            <person name="Davenport K."/>
            <person name="Detter J.C."/>
            <person name="Han C."/>
            <person name="Tapia R."/>
            <person name="Land M."/>
            <person name="Hauser L."/>
            <person name="Jeffries C."/>
            <person name="Kyrpides N."/>
            <person name="Ivanova N."/>
            <person name="Mikhailova N."/>
            <person name="Blumer-Schuette S.E."/>
            <person name="Kelly R.M."/>
            <person name="Woyke T."/>
        </authorList>
    </citation>
    <scope>NUCLEOTIDE SEQUENCE</scope>
    <source>
        <strain>177R1B</strain>
    </source>
</reference>
<protein>
    <submittedName>
        <fullName evidence="1">Beta propeller domain</fullName>
    </submittedName>
</protein>
<dbReference type="STRING" id="632335.Calkr_2503"/>
<dbReference type="EMBL" id="CP002326">
    <property type="protein sequence ID" value="ADQ41936.1"/>
    <property type="molecule type" value="Genomic_DNA"/>
</dbReference>
<dbReference type="eggNOG" id="COG4880">
    <property type="taxonomic scope" value="Bacteria"/>
</dbReference>
<dbReference type="PIRSF" id="PIRSF006425">
    <property type="entry name" value="UCP006425_WD40"/>
    <property type="match status" value="1"/>
</dbReference>
<dbReference type="Pfam" id="PF09826">
    <property type="entry name" value="Beta_propel"/>
    <property type="match status" value="1"/>
</dbReference>
<name>E4S8F4_CALA7</name>
<gene>
    <name evidence="1" type="ordered locus">Calkr_2503</name>
</gene>
<dbReference type="KEGG" id="cki:Calkr_2503"/>
<dbReference type="InterPro" id="IPR019198">
    <property type="entry name" value="Beta_propeller_containing"/>
</dbReference>
<accession>E4S8F4</accession>
<proteinExistence type="predicted"/>
<evidence type="ECO:0000313" key="2">
    <source>
        <dbReference type="Proteomes" id="UP000009256"/>
    </source>
</evidence>
<dbReference type="AlphaFoldDB" id="E4S8F4"/>
<reference evidence="1 2" key="2">
    <citation type="journal article" date="2011" name="J. Bacteriol.">
        <title>Complete genome sequences for the anaerobic, extremely thermophilic plant biomass-degrading bacteria Caldicellulosiruptor hydrothermalis, Caldicellulosiruptor kristjanssonii, Caldicellulosiruptor kronotskyensis, Caldicellulosiruptor owensenis, and Caldicellulosiruptor lactoaceticus.</title>
        <authorList>
            <person name="Blumer-Schuette S.E."/>
            <person name="Ozdemir I."/>
            <person name="Mistry D."/>
            <person name="Lucas S."/>
            <person name="Lapidus A."/>
            <person name="Cheng J.F."/>
            <person name="Goodwin L.A."/>
            <person name="Pitluck S."/>
            <person name="Land M.L."/>
            <person name="Hauser L.J."/>
            <person name="Woyke T."/>
            <person name="Mikhailova N."/>
            <person name="Pati A."/>
            <person name="Kyrpides N.C."/>
            <person name="Ivanova N."/>
            <person name="Detter J.C."/>
            <person name="Walston-Davenport K."/>
            <person name="Han S."/>
            <person name="Adams M.W."/>
            <person name="Kelly R.M."/>
        </authorList>
    </citation>
    <scope>NUCLEOTIDE SEQUENCE [LARGE SCALE GENOMIC DNA]</scope>
    <source>
        <strain evidence="2">ATCC 700853 / DSM 12137 / I77R1B</strain>
    </source>
</reference>
<dbReference type="InterPro" id="IPR014441">
    <property type="entry name" value="UCP006425_b-propeller"/>
</dbReference>
<sequence>MLKRILLGVIVLLLATSLVGVFRAKPDEKKTDSILPKIKSFDNFKKLIADAQKRLPYFEFSRDGLFLEVRPRIVYSQDAKVSDESTSDYSKTNVQVEGVDEADRVKTDGEYIYVINEAARKLTIVKAYPPQKMHLMSSIKFEEDFYPKEFYVDSKYFVLIGESKEVYKQIPYKEDDSDSKKISNRIIAYPPYYTTKETVCFIYDISDKANPKNVRKITLDGRYLTSRKIEGSIHIVSLKSFPYYFIDSKNLSAQDFMPSYSDTSMKGAQKVYIGFNNIRYVPDFTDFSYTLVGSFNLDSDTSPVSVECILGAGDIVYCSKENLYICAQSYKKVILPAKTLESLRPRYYYKPKTIVYKFALTKGRAEVLCAGFVEGKVLNQFSMDEYDGYFRIATTVESHYSWEGDFQEYNAVYVLDKNLKIVGKLDKFAKGESIYSARFIGNRLYLVTFKALDPFFVISLENPQKPEILGYLKIPGYSTYLHPYDQNHIIGFGKDAEDLNEEYAIPLGLKIAMFNVEDVENPKELFKVIIGSRGTNSELLNNHKALLFDKTKNIFAFPVEVYDKEGHNFTGAYVYSIDLEEGFVLRGKISHEIDGRYCEEIDKLLYIGNVLYSVSKSMIKASSIERLEEIARLRVD</sequence>
<keyword evidence="2" id="KW-1185">Reference proteome</keyword>
<dbReference type="RefSeq" id="WP_013433649.1">
    <property type="nucleotide sequence ID" value="NC_014721.1"/>
</dbReference>
<dbReference type="HOGENOM" id="CLU_015706_0_0_9"/>
<dbReference type="Proteomes" id="UP000009256">
    <property type="component" value="Chromosome"/>
</dbReference>
<dbReference type="OrthoDB" id="9778998at2"/>